<dbReference type="EMBL" id="BAAALD010000118">
    <property type="protein sequence ID" value="GAA1120258.1"/>
    <property type="molecule type" value="Genomic_DNA"/>
</dbReference>
<feature type="region of interest" description="Disordered" evidence="1">
    <location>
        <begin position="149"/>
        <end position="180"/>
    </location>
</feature>
<name>A0ABP4EPV2_9ACTN</name>
<evidence type="ECO:0000256" key="1">
    <source>
        <dbReference type="SAM" id="MobiDB-lite"/>
    </source>
</evidence>
<evidence type="ECO:0000313" key="3">
    <source>
        <dbReference type="Proteomes" id="UP001499987"/>
    </source>
</evidence>
<protein>
    <submittedName>
        <fullName evidence="2">Uncharacterized protein</fullName>
    </submittedName>
</protein>
<accession>A0ABP4EPV2</accession>
<feature type="region of interest" description="Disordered" evidence="1">
    <location>
        <begin position="80"/>
        <end position="113"/>
    </location>
</feature>
<comment type="caution">
    <text evidence="2">The sequence shown here is derived from an EMBL/GenBank/DDBJ whole genome shotgun (WGS) entry which is preliminary data.</text>
</comment>
<reference evidence="3" key="1">
    <citation type="journal article" date="2019" name="Int. J. Syst. Evol. Microbiol.">
        <title>The Global Catalogue of Microorganisms (GCM) 10K type strain sequencing project: providing services to taxonomists for standard genome sequencing and annotation.</title>
        <authorList>
            <consortium name="The Broad Institute Genomics Platform"/>
            <consortium name="The Broad Institute Genome Sequencing Center for Infectious Disease"/>
            <person name="Wu L."/>
            <person name="Ma J."/>
        </authorList>
    </citation>
    <scope>NUCLEOTIDE SEQUENCE [LARGE SCALE GENOMIC DNA]</scope>
    <source>
        <strain evidence="3">JCM 13002</strain>
    </source>
</reference>
<proteinExistence type="predicted"/>
<organism evidence="2 3">
    <name type="scientific">Kitasatospora arboriphila</name>
    <dbReference type="NCBI Taxonomy" id="258052"/>
    <lineage>
        <taxon>Bacteria</taxon>
        <taxon>Bacillati</taxon>
        <taxon>Actinomycetota</taxon>
        <taxon>Actinomycetes</taxon>
        <taxon>Kitasatosporales</taxon>
        <taxon>Streptomycetaceae</taxon>
        <taxon>Kitasatospora</taxon>
    </lineage>
</organism>
<gene>
    <name evidence="2" type="ORF">GCM10009663_69980</name>
</gene>
<evidence type="ECO:0000313" key="2">
    <source>
        <dbReference type="EMBL" id="GAA1120258.1"/>
    </source>
</evidence>
<dbReference type="Proteomes" id="UP001499987">
    <property type="component" value="Unassembled WGS sequence"/>
</dbReference>
<sequence>MPFGVPVVGRSVRGVFALPVPGVPVVGGTLAPGFTGPGFWDGWPVDGVAALSGVGVPGVWVGGASATAVEAVWTVARGGPSEDGAREASPAGTCGTEPACGGTAEPERSCCGAPSSARGVDSWRCGGASCPGRPASGPLWDWAAVLAGASPRTGPYDGDGRPSPLGDGLPDGSSLPRTGP</sequence>
<keyword evidence="3" id="KW-1185">Reference proteome</keyword>